<sequence>MPNPPFVEPGTLSLDFDALRREAIPITALVALFGGLALLPFAVGAAVGGPLALLSAVVGQFVLAVGTAMLLLYVVTRAIQLADA</sequence>
<dbReference type="EMBL" id="JBHSKX010000002">
    <property type="protein sequence ID" value="MFC5368125.1"/>
    <property type="molecule type" value="Genomic_DNA"/>
</dbReference>
<evidence type="ECO:0000313" key="3">
    <source>
        <dbReference type="Proteomes" id="UP001596201"/>
    </source>
</evidence>
<protein>
    <submittedName>
        <fullName evidence="2">Uncharacterized protein</fullName>
    </submittedName>
</protein>
<name>A0ABD5RE25_9EURY</name>
<dbReference type="Proteomes" id="UP001596201">
    <property type="component" value="Unassembled WGS sequence"/>
</dbReference>
<keyword evidence="3" id="KW-1185">Reference proteome</keyword>
<proteinExistence type="predicted"/>
<reference evidence="2 3" key="1">
    <citation type="journal article" date="2019" name="Int. J. Syst. Evol. Microbiol.">
        <title>The Global Catalogue of Microorganisms (GCM) 10K type strain sequencing project: providing services to taxonomists for standard genome sequencing and annotation.</title>
        <authorList>
            <consortium name="The Broad Institute Genomics Platform"/>
            <consortium name="The Broad Institute Genome Sequencing Center for Infectious Disease"/>
            <person name="Wu L."/>
            <person name="Ma J."/>
        </authorList>
    </citation>
    <scope>NUCLEOTIDE SEQUENCE [LARGE SCALE GENOMIC DNA]</scope>
    <source>
        <strain evidence="2 3">CGMCC 1.12237</strain>
    </source>
</reference>
<organism evidence="2 3">
    <name type="scientific">Salinirubrum litoreum</name>
    <dbReference type="NCBI Taxonomy" id="1126234"/>
    <lineage>
        <taxon>Archaea</taxon>
        <taxon>Methanobacteriati</taxon>
        <taxon>Methanobacteriota</taxon>
        <taxon>Stenosarchaea group</taxon>
        <taxon>Halobacteria</taxon>
        <taxon>Halobacteriales</taxon>
        <taxon>Haloferacaceae</taxon>
        <taxon>Salinirubrum</taxon>
    </lineage>
</organism>
<gene>
    <name evidence="2" type="ORF">ACFPJ5_14410</name>
</gene>
<feature type="transmembrane region" description="Helical" evidence="1">
    <location>
        <begin position="23"/>
        <end position="47"/>
    </location>
</feature>
<keyword evidence="1" id="KW-0472">Membrane</keyword>
<keyword evidence="1" id="KW-0812">Transmembrane</keyword>
<evidence type="ECO:0000256" key="1">
    <source>
        <dbReference type="SAM" id="Phobius"/>
    </source>
</evidence>
<keyword evidence="1" id="KW-1133">Transmembrane helix</keyword>
<accession>A0ABD5RE25</accession>
<evidence type="ECO:0000313" key="2">
    <source>
        <dbReference type="EMBL" id="MFC5368125.1"/>
    </source>
</evidence>
<dbReference type="AlphaFoldDB" id="A0ABD5RE25"/>
<feature type="transmembrane region" description="Helical" evidence="1">
    <location>
        <begin position="53"/>
        <end position="75"/>
    </location>
</feature>
<dbReference type="RefSeq" id="WP_227230358.1">
    <property type="nucleotide sequence ID" value="NZ_JAJCVJ010000002.1"/>
</dbReference>
<comment type="caution">
    <text evidence="2">The sequence shown here is derived from an EMBL/GenBank/DDBJ whole genome shotgun (WGS) entry which is preliminary data.</text>
</comment>